<dbReference type="GO" id="GO:0003676">
    <property type="term" value="F:nucleic acid binding"/>
    <property type="evidence" value="ECO:0007669"/>
    <property type="project" value="InterPro"/>
</dbReference>
<dbReference type="OrthoDB" id="336240at2759"/>
<evidence type="ECO:0000313" key="1">
    <source>
        <dbReference type="EMBL" id="KAG9245370.1"/>
    </source>
</evidence>
<gene>
    <name evidence="1" type="ORF">BJ878DRAFT_419329</name>
</gene>
<reference evidence="1" key="1">
    <citation type="journal article" date="2021" name="IMA Fungus">
        <title>Genomic characterization of three marine fungi, including Emericellopsis atlantica sp. nov. with signatures of a generalist lifestyle and marine biomass degradation.</title>
        <authorList>
            <person name="Hagestad O.C."/>
            <person name="Hou L."/>
            <person name="Andersen J.H."/>
            <person name="Hansen E.H."/>
            <person name="Altermark B."/>
            <person name="Li C."/>
            <person name="Kuhnert E."/>
            <person name="Cox R.J."/>
            <person name="Crous P.W."/>
            <person name="Spatafora J.W."/>
            <person name="Lail K."/>
            <person name="Amirebrahimi M."/>
            <person name="Lipzen A."/>
            <person name="Pangilinan J."/>
            <person name="Andreopoulos W."/>
            <person name="Hayes R.D."/>
            <person name="Ng V."/>
            <person name="Grigoriev I.V."/>
            <person name="Jackson S.A."/>
            <person name="Sutton T.D.S."/>
            <person name="Dobson A.D.W."/>
            <person name="Rama T."/>
        </authorList>
    </citation>
    <scope>NUCLEOTIDE SEQUENCE</scope>
    <source>
        <strain evidence="1">TRa3180A</strain>
    </source>
</reference>
<dbReference type="AlphaFoldDB" id="A0A9P8CG57"/>
<dbReference type="Gene3D" id="3.30.70.330">
    <property type="match status" value="1"/>
</dbReference>
<proteinExistence type="predicted"/>
<dbReference type="SUPFAM" id="SSF54928">
    <property type="entry name" value="RNA-binding domain, RBD"/>
    <property type="match status" value="1"/>
</dbReference>
<dbReference type="InterPro" id="IPR035979">
    <property type="entry name" value="RBD_domain_sf"/>
</dbReference>
<accession>A0A9P8CG57</accession>
<dbReference type="Proteomes" id="UP000887226">
    <property type="component" value="Unassembled WGS sequence"/>
</dbReference>
<name>A0A9P8CG57_9HELO</name>
<dbReference type="InterPro" id="IPR012677">
    <property type="entry name" value="Nucleotide-bd_a/b_plait_sf"/>
</dbReference>
<organism evidence="1 2">
    <name type="scientific">Calycina marina</name>
    <dbReference type="NCBI Taxonomy" id="1763456"/>
    <lineage>
        <taxon>Eukaryota</taxon>
        <taxon>Fungi</taxon>
        <taxon>Dikarya</taxon>
        <taxon>Ascomycota</taxon>
        <taxon>Pezizomycotina</taxon>
        <taxon>Leotiomycetes</taxon>
        <taxon>Helotiales</taxon>
        <taxon>Pezizellaceae</taxon>
        <taxon>Calycina</taxon>
    </lineage>
</organism>
<keyword evidence="2" id="KW-1185">Reference proteome</keyword>
<evidence type="ECO:0000313" key="2">
    <source>
        <dbReference type="Proteomes" id="UP000887226"/>
    </source>
</evidence>
<sequence>MSRELAILTENGRIKPNVTDALGPHNLPFVEYCRQAHEDMWGVIKVKNIPYSVSRQEILAFLGRNARLVPEQDGEAVHIIMERVTSKTLDAYIEFASFDEAVAAVARFETNRTGGRGGRLGQRHVEVEVSSQDALMKDLFPKAKNVSWRNGRPEIVPTNPNDLYNSGFTGFISREEIVMLIKHVEAPQRSPFSKDCPQRPFECLISTLQKYPWYMVDFITIEDRNLLFKATVELLTLLIDRINNEVDTINLNTMLYKRVWKAALKCKGFTPTMKDDIVVSCEIDEMIAKETCGIAPYAAHWKSLWTIGAKSNAPSDLVLCYISLLREASESQKRNLSLAEQAAVGHDKHEFKLFGDLDKYIGHDGTKLAQMTLAEVARAEWYAVELLLRQALTPAIEGGK</sequence>
<protein>
    <recommendedName>
        <fullName evidence="3">RRM domain-containing protein</fullName>
    </recommendedName>
</protein>
<evidence type="ECO:0008006" key="3">
    <source>
        <dbReference type="Google" id="ProtNLM"/>
    </source>
</evidence>
<dbReference type="EMBL" id="MU253850">
    <property type="protein sequence ID" value="KAG9245370.1"/>
    <property type="molecule type" value="Genomic_DNA"/>
</dbReference>
<comment type="caution">
    <text evidence="1">The sequence shown here is derived from an EMBL/GenBank/DDBJ whole genome shotgun (WGS) entry which is preliminary data.</text>
</comment>